<feature type="signal peptide" evidence="2">
    <location>
        <begin position="1"/>
        <end position="20"/>
    </location>
</feature>
<sequence>MRLKTGYFIPALCLLKACHALEPTDCLADGDPCADAVTDTYRGQTFTAQAWMDCSSFQQDTSYGYTATVTGYPEPYPTGAKSRPIYVIEECTLDAQYASACSCYFGLSAQTTYLVDATTTITVPFPTTATDTDIPLTTTTTTTGTTDITEPTISFPTTTSNCSKPHRRNRNRQ</sequence>
<protein>
    <submittedName>
        <fullName evidence="3">Uncharacterized protein</fullName>
    </submittedName>
</protein>
<comment type="caution">
    <text evidence="3">The sequence shown here is derived from an EMBL/GenBank/DDBJ whole genome shotgun (WGS) entry which is preliminary data.</text>
</comment>
<dbReference type="Proteomes" id="UP001281003">
    <property type="component" value="Unassembled WGS sequence"/>
</dbReference>
<keyword evidence="4" id="KW-1185">Reference proteome</keyword>
<gene>
    <name evidence="3" type="ORF">B0T20DRAFT_424404</name>
</gene>
<keyword evidence="2" id="KW-0732">Signal</keyword>
<feature type="region of interest" description="Disordered" evidence="1">
    <location>
        <begin position="136"/>
        <end position="173"/>
    </location>
</feature>
<feature type="compositionally biased region" description="Polar residues" evidence="1">
    <location>
        <begin position="154"/>
        <end position="163"/>
    </location>
</feature>
<name>A0AAE0U5D7_SORBR</name>
<evidence type="ECO:0000313" key="4">
    <source>
        <dbReference type="Proteomes" id="UP001281003"/>
    </source>
</evidence>
<organism evidence="3 4">
    <name type="scientific">Sordaria brevicollis</name>
    <dbReference type="NCBI Taxonomy" id="83679"/>
    <lineage>
        <taxon>Eukaryota</taxon>
        <taxon>Fungi</taxon>
        <taxon>Dikarya</taxon>
        <taxon>Ascomycota</taxon>
        <taxon>Pezizomycotina</taxon>
        <taxon>Sordariomycetes</taxon>
        <taxon>Sordariomycetidae</taxon>
        <taxon>Sordariales</taxon>
        <taxon>Sordariaceae</taxon>
        <taxon>Sordaria</taxon>
    </lineage>
</organism>
<evidence type="ECO:0000256" key="2">
    <source>
        <dbReference type="SAM" id="SignalP"/>
    </source>
</evidence>
<evidence type="ECO:0000256" key="1">
    <source>
        <dbReference type="SAM" id="MobiDB-lite"/>
    </source>
</evidence>
<dbReference type="AlphaFoldDB" id="A0AAE0U5D7"/>
<evidence type="ECO:0000313" key="3">
    <source>
        <dbReference type="EMBL" id="KAK3391658.1"/>
    </source>
</evidence>
<reference evidence="3" key="2">
    <citation type="submission" date="2023-07" db="EMBL/GenBank/DDBJ databases">
        <authorList>
            <consortium name="Lawrence Berkeley National Laboratory"/>
            <person name="Haridas S."/>
            <person name="Hensen N."/>
            <person name="Bonometti L."/>
            <person name="Westerberg I."/>
            <person name="Brannstrom I.O."/>
            <person name="Guillou S."/>
            <person name="Cros-Aarteil S."/>
            <person name="Calhoun S."/>
            <person name="Kuo A."/>
            <person name="Mondo S."/>
            <person name="Pangilinan J."/>
            <person name="Riley R."/>
            <person name="LaButti K."/>
            <person name="Andreopoulos B."/>
            <person name="Lipzen A."/>
            <person name="Chen C."/>
            <person name="Yanf M."/>
            <person name="Daum C."/>
            <person name="Ng V."/>
            <person name="Clum A."/>
            <person name="Steindorff A."/>
            <person name="Ohm R."/>
            <person name="Martin F."/>
            <person name="Silar P."/>
            <person name="Natvig D."/>
            <person name="Lalanne C."/>
            <person name="Gautier V."/>
            <person name="Ament-velasquez S.L."/>
            <person name="Kruys A."/>
            <person name="Hutchinson M.I."/>
            <person name="Powell A.J."/>
            <person name="Barry K."/>
            <person name="Miller A.N."/>
            <person name="Grigoriev I.V."/>
            <person name="Debuchy R."/>
            <person name="Gladieux P."/>
            <person name="Thoren M.H."/>
            <person name="Johannesson H."/>
        </authorList>
    </citation>
    <scope>NUCLEOTIDE SEQUENCE</scope>
    <source>
        <strain evidence="3">FGSC 1904</strain>
    </source>
</reference>
<feature type="compositionally biased region" description="Basic residues" evidence="1">
    <location>
        <begin position="164"/>
        <end position="173"/>
    </location>
</feature>
<proteinExistence type="predicted"/>
<accession>A0AAE0U5D7</accession>
<dbReference type="EMBL" id="JAUTDP010000013">
    <property type="protein sequence ID" value="KAK3391658.1"/>
    <property type="molecule type" value="Genomic_DNA"/>
</dbReference>
<feature type="chain" id="PRO_5042247165" evidence="2">
    <location>
        <begin position="21"/>
        <end position="173"/>
    </location>
</feature>
<reference evidence="3" key="1">
    <citation type="journal article" date="2023" name="Mol. Phylogenet. Evol.">
        <title>Genome-scale phylogeny and comparative genomics of the fungal order Sordariales.</title>
        <authorList>
            <person name="Hensen N."/>
            <person name="Bonometti L."/>
            <person name="Westerberg I."/>
            <person name="Brannstrom I.O."/>
            <person name="Guillou S."/>
            <person name="Cros-Aarteil S."/>
            <person name="Calhoun S."/>
            <person name="Haridas S."/>
            <person name="Kuo A."/>
            <person name="Mondo S."/>
            <person name="Pangilinan J."/>
            <person name="Riley R."/>
            <person name="LaButti K."/>
            <person name="Andreopoulos B."/>
            <person name="Lipzen A."/>
            <person name="Chen C."/>
            <person name="Yan M."/>
            <person name="Daum C."/>
            <person name="Ng V."/>
            <person name="Clum A."/>
            <person name="Steindorff A."/>
            <person name="Ohm R.A."/>
            <person name="Martin F."/>
            <person name="Silar P."/>
            <person name="Natvig D.O."/>
            <person name="Lalanne C."/>
            <person name="Gautier V."/>
            <person name="Ament-Velasquez S.L."/>
            <person name="Kruys A."/>
            <person name="Hutchinson M.I."/>
            <person name="Powell A.J."/>
            <person name="Barry K."/>
            <person name="Miller A.N."/>
            <person name="Grigoriev I.V."/>
            <person name="Debuchy R."/>
            <person name="Gladieux P."/>
            <person name="Hiltunen Thoren M."/>
            <person name="Johannesson H."/>
        </authorList>
    </citation>
    <scope>NUCLEOTIDE SEQUENCE</scope>
    <source>
        <strain evidence="3">FGSC 1904</strain>
    </source>
</reference>
<feature type="compositionally biased region" description="Low complexity" evidence="1">
    <location>
        <begin position="136"/>
        <end position="153"/>
    </location>
</feature>